<keyword evidence="3" id="KW-0732">Signal</keyword>
<feature type="signal peptide" evidence="3">
    <location>
        <begin position="1"/>
        <end position="26"/>
    </location>
</feature>
<evidence type="ECO:0000256" key="3">
    <source>
        <dbReference type="SAM" id="SignalP"/>
    </source>
</evidence>
<dbReference type="AlphaFoldDB" id="A0AAN6YED9"/>
<feature type="compositionally biased region" description="Pro residues" evidence="1">
    <location>
        <begin position="414"/>
        <end position="425"/>
    </location>
</feature>
<keyword evidence="5" id="KW-1185">Reference proteome</keyword>
<evidence type="ECO:0000313" key="4">
    <source>
        <dbReference type="EMBL" id="KAK4217758.1"/>
    </source>
</evidence>
<feature type="region of interest" description="Disordered" evidence="1">
    <location>
        <begin position="54"/>
        <end position="90"/>
    </location>
</feature>
<dbReference type="EMBL" id="MU858057">
    <property type="protein sequence ID" value="KAK4217758.1"/>
    <property type="molecule type" value="Genomic_DNA"/>
</dbReference>
<feature type="compositionally biased region" description="Basic and acidic residues" evidence="1">
    <location>
        <begin position="256"/>
        <end position="275"/>
    </location>
</feature>
<evidence type="ECO:0000256" key="2">
    <source>
        <dbReference type="SAM" id="Phobius"/>
    </source>
</evidence>
<feature type="chain" id="PRO_5042973496" description="Transmembrane protein" evidence="3">
    <location>
        <begin position="27"/>
        <end position="537"/>
    </location>
</feature>
<evidence type="ECO:0008006" key="6">
    <source>
        <dbReference type="Google" id="ProtNLM"/>
    </source>
</evidence>
<reference evidence="4" key="1">
    <citation type="journal article" date="2023" name="Mol. Phylogenet. Evol.">
        <title>Genome-scale phylogeny and comparative genomics of the fungal order Sordariales.</title>
        <authorList>
            <person name="Hensen N."/>
            <person name="Bonometti L."/>
            <person name="Westerberg I."/>
            <person name="Brannstrom I.O."/>
            <person name="Guillou S."/>
            <person name="Cros-Aarteil S."/>
            <person name="Calhoun S."/>
            <person name="Haridas S."/>
            <person name="Kuo A."/>
            <person name="Mondo S."/>
            <person name="Pangilinan J."/>
            <person name="Riley R."/>
            <person name="LaButti K."/>
            <person name="Andreopoulos B."/>
            <person name="Lipzen A."/>
            <person name="Chen C."/>
            <person name="Yan M."/>
            <person name="Daum C."/>
            <person name="Ng V."/>
            <person name="Clum A."/>
            <person name="Steindorff A."/>
            <person name="Ohm R.A."/>
            <person name="Martin F."/>
            <person name="Silar P."/>
            <person name="Natvig D.O."/>
            <person name="Lalanne C."/>
            <person name="Gautier V."/>
            <person name="Ament-Velasquez S.L."/>
            <person name="Kruys A."/>
            <person name="Hutchinson M.I."/>
            <person name="Powell A.J."/>
            <person name="Barry K."/>
            <person name="Miller A.N."/>
            <person name="Grigoriev I.V."/>
            <person name="Debuchy R."/>
            <person name="Gladieux P."/>
            <person name="Hiltunen Thoren M."/>
            <person name="Johannesson H."/>
        </authorList>
    </citation>
    <scope>NUCLEOTIDE SEQUENCE</scope>
    <source>
        <strain evidence="4">PSN293</strain>
    </source>
</reference>
<comment type="caution">
    <text evidence="4">The sequence shown here is derived from an EMBL/GenBank/DDBJ whole genome shotgun (WGS) entry which is preliminary data.</text>
</comment>
<feature type="compositionally biased region" description="Low complexity" evidence="1">
    <location>
        <begin position="318"/>
        <end position="333"/>
    </location>
</feature>
<proteinExistence type="predicted"/>
<gene>
    <name evidence="4" type="ORF">QBC37DRAFT_396327</name>
</gene>
<feature type="compositionally biased region" description="Basic residues" evidence="1">
    <location>
        <begin position="442"/>
        <end position="451"/>
    </location>
</feature>
<feature type="transmembrane region" description="Helical" evidence="2">
    <location>
        <begin position="223"/>
        <end position="246"/>
    </location>
</feature>
<feature type="compositionally biased region" description="Pro residues" evidence="1">
    <location>
        <begin position="352"/>
        <end position="361"/>
    </location>
</feature>
<accession>A0AAN6YED9</accession>
<organism evidence="4 5">
    <name type="scientific">Rhypophila decipiens</name>
    <dbReference type="NCBI Taxonomy" id="261697"/>
    <lineage>
        <taxon>Eukaryota</taxon>
        <taxon>Fungi</taxon>
        <taxon>Dikarya</taxon>
        <taxon>Ascomycota</taxon>
        <taxon>Pezizomycotina</taxon>
        <taxon>Sordariomycetes</taxon>
        <taxon>Sordariomycetidae</taxon>
        <taxon>Sordariales</taxon>
        <taxon>Naviculisporaceae</taxon>
        <taxon>Rhypophila</taxon>
    </lineage>
</organism>
<reference evidence="4" key="2">
    <citation type="submission" date="2023-05" db="EMBL/GenBank/DDBJ databases">
        <authorList>
            <consortium name="Lawrence Berkeley National Laboratory"/>
            <person name="Steindorff A."/>
            <person name="Hensen N."/>
            <person name="Bonometti L."/>
            <person name="Westerberg I."/>
            <person name="Brannstrom I.O."/>
            <person name="Guillou S."/>
            <person name="Cros-Aarteil S."/>
            <person name="Calhoun S."/>
            <person name="Haridas S."/>
            <person name="Kuo A."/>
            <person name="Mondo S."/>
            <person name="Pangilinan J."/>
            <person name="Riley R."/>
            <person name="Labutti K."/>
            <person name="Andreopoulos B."/>
            <person name="Lipzen A."/>
            <person name="Chen C."/>
            <person name="Yanf M."/>
            <person name="Daum C."/>
            <person name="Ng V."/>
            <person name="Clum A."/>
            <person name="Ohm R."/>
            <person name="Martin F."/>
            <person name="Silar P."/>
            <person name="Natvig D."/>
            <person name="Lalanne C."/>
            <person name="Gautier V."/>
            <person name="Ament-Velasquez S.L."/>
            <person name="Kruys A."/>
            <person name="Hutchinson M.I."/>
            <person name="Powell A.J."/>
            <person name="Barry K."/>
            <person name="Miller A.N."/>
            <person name="Grigoriev I.V."/>
            <person name="Debuchy R."/>
            <person name="Gladieux P."/>
            <person name="Thoren M.H."/>
            <person name="Johannesson H."/>
        </authorList>
    </citation>
    <scope>NUCLEOTIDE SEQUENCE</scope>
    <source>
        <strain evidence="4">PSN293</strain>
    </source>
</reference>
<keyword evidence="2" id="KW-0472">Membrane</keyword>
<name>A0AAN6YED9_9PEZI</name>
<dbReference type="Proteomes" id="UP001301769">
    <property type="component" value="Unassembled WGS sequence"/>
</dbReference>
<sequence length="537" mass="57663">MLEGRLSLLCLLFLGSVTCLVTSVSALERLVNKRSSVINARPDFPDSVRLWPAQPRPSAVGEDEALPPTTPTISSNMTPTLKYSQAPTMTSRPSVLGRRTIVDNNNNNNNNNNALVISSLNSALASATASALSMSESMAKEFASSLGELQASASSALAAASSAVLAAEVSAGQAVFRAEESAARMISVATRVATDGLPEQTTRTQAQLELEAAEGAAMSITRAAVAIVVSIVVSAICSILGFYLFLRHRRARRKREREEGREADQAETAEPRSEEQPTEQPELGPREQERDWSATEALARAVVSYIEKEQMPTPATPPASSSPVHPTGPLSPHLHPPPTPFTPMTPGTPARNPFPPSPVTPVTPGNLLLPTRYSIPKPGKNEPPSPVNAAAPASGKIGFAVGGEVDDPLWVSQHPPPSHPPPPTPLRSAHSHRKISSESTVRSHHQGRRRTMSNPNRPPQLPELALLPREPDGQSPPQDSDRSIYGEIITNPLEPVATSESRISRRASLAGDTVEIHPPERSRKRDSNWPLPKDRWL</sequence>
<keyword evidence="2" id="KW-1133">Transmembrane helix</keyword>
<evidence type="ECO:0000313" key="5">
    <source>
        <dbReference type="Proteomes" id="UP001301769"/>
    </source>
</evidence>
<protein>
    <recommendedName>
        <fullName evidence="6">Transmembrane protein</fullName>
    </recommendedName>
</protein>
<keyword evidence="2" id="KW-0812">Transmembrane</keyword>
<feature type="compositionally biased region" description="Pro residues" evidence="1">
    <location>
        <begin position="334"/>
        <end position="343"/>
    </location>
</feature>
<evidence type="ECO:0000256" key="1">
    <source>
        <dbReference type="SAM" id="MobiDB-lite"/>
    </source>
</evidence>
<feature type="compositionally biased region" description="Basic and acidic residues" evidence="1">
    <location>
        <begin position="514"/>
        <end position="537"/>
    </location>
</feature>
<feature type="compositionally biased region" description="Polar residues" evidence="1">
    <location>
        <begin position="71"/>
        <end position="90"/>
    </location>
</feature>
<feature type="region of interest" description="Disordered" evidence="1">
    <location>
        <begin position="253"/>
        <end position="292"/>
    </location>
</feature>
<feature type="region of interest" description="Disordered" evidence="1">
    <location>
        <begin position="309"/>
        <end position="537"/>
    </location>
</feature>